<reference evidence="11" key="1">
    <citation type="journal article" date="2013" name="Proc. Natl. Acad. Sci. U.S.A.">
        <title>Improving the coverage of the cyanobacterial phylum using diversity-driven genome sequencing.</title>
        <authorList>
            <person name="Shih P.M."/>
            <person name="Wu D."/>
            <person name="Latifi A."/>
            <person name="Axen S.D."/>
            <person name="Fewer D.P."/>
            <person name="Talla E."/>
            <person name="Calteau A."/>
            <person name="Cai F."/>
            <person name="Tandeau de Marsac N."/>
            <person name="Rippka R."/>
            <person name="Herdman M."/>
            <person name="Sivonen K."/>
            <person name="Coursin T."/>
            <person name="Laurent T."/>
            <person name="Goodwin L."/>
            <person name="Nolan M."/>
            <person name="Davenport K.W."/>
            <person name="Han C.S."/>
            <person name="Rubin E.M."/>
            <person name="Eisen J.A."/>
            <person name="Woyke T."/>
            <person name="Gugger M."/>
            <person name="Kerfeld C.A."/>
        </authorList>
    </citation>
    <scope>NUCLEOTIDE SEQUENCE [LARGE SCALE GENOMIC DNA]</scope>
    <source>
        <strain evidence="11">ATCC 29371 / PCC 7437</strain>
    </source>
</reference>
<evidence type="ECO:0000313" key="10">
    <source>
        <dbReference type="EMBL" id="AFZ35770.1"/>
    </source>
</evidence>
<dbReference type="eggNOG" id="COG0845">
    <property type="taxonomic scope" value="Bacteria"/>
</dbReference>
<evidence type="ECO:0000256" key="2">
    <source>
        <dbReference type="ARBA" id="ARBA00009477"/>
    </source>
</evidence>
<dbReference type="InterPro" id="IPR058245">
    <property type="entry name" value="NreC/VraR/RcsB-like_REC"/>
</dbReference>
<dbReference type="PROSITE" id="PS50110">
    <property type="entry name" value="RESPONSE_REGULATORY"/>
    <property type="match status" value="1"/>
</dbReference>
<dbReference type="SUPFAM" id="SSF111369">
    <property type="entry name" value="HlyD-like secretion proteins"/>
    <property type="match status" value="1"/>
</dbReference>
<dbReference type="InterPro" id="IPR058982">
    <property type="entry name" value="Beta-barrel_AprE"/>
</dbReference>
<dbReference type="Pfam" id="PF00072">
    <property type="entry name" value="Response_reg"/>
    <property type="match status" value="1"/>
</dbReference>
<dbReference type="Gene3D" id="3.40.50.2300">
    <property type="match status" value="1"/>
</dbReference>
<keyword evidence="5 8" id="KW-0472">Membrane</keyword>
<dbReference type="SUPFAM" id="SSF52172">
    <property type="entry name" value="CheY-like"/>
    <property type="match status" value="1"/>
</dbReference>
<dbReference type="PRINTS" id="PR01490">
    <property type="entry name" value="RTXTOXIND"/>
</dbReference>
<feature type="transmembrane region" description="Helical" evidence="8">
    <location>
        <begin position="224"/>
        <end position="242"/>
    </location>
</feature>
<comment type="similarity">
    <text evidence="2">Belongs to the membrane fusion protein (MFP) (TC 8.A.1) family.</text>
</comment>
<dbReference type="eggNOG" id="COG2197">
    <property type="taxonomic scope" value="Bacteria"/>
</dbReference>
<dbReference type="KEGG" id="scs:Sta7437_2222"/>
<sequence length="739" mass="81908">MNSSGNQTKESPLNNQVDRIRILIVDDQKMIREGLKALIKTEEDFEVVGTAEDGEDAIKQVESLQPNIVLMDMEMPGLDGMGATQVICEQFPDIKVLVLSTYDNQEYVARSLGAGAMGYLLKGTPAKELTEAIRSVYRGYAQIGPGAFQKILPLTPKSFSDSASATASDVTSGSAVNGNGKLVATMAKENRSASALAVKNSSSLAERKFEETVVLRQSPRWSRAIIWSIIGVTTFAVIWASVAKIEQVVPARGQLKPIGKVKEIQVPTNGVVEEVEVEEGQKVKKGDLLLTLDETTSQAQLESEKNIRQSLLQENKFYRALMNGEITGNTVENTIASLNIPREVAFLARNRGELLSENQLFLSQLGADSGNLSAEQLARLNAAQTELQSRIASARLEAEQLEKQLNQNQVQLADARAKLATAKQVLAEIEQRNRDAIAQAEESLKIERNILKSVEPLSQQGALSQFQVETQRQKVNDRYKSLIEQRSTGTIERDRAKQEIQTASADIERLQEEEQRLRLDITQAREQLLNTTSLSEREIRDKMAENNQRIAEIDTQLNKSIVENDKRIAELNSQISGTEQTLKYQALYAPVGGTVFDLKAYPGYVPPAGQNAEPILKIVPDDQLIGEVFITTNDIGFVQKGMITDVRIDTFPFSEFGDVKGTVSSIGSDALEPDQTYDYFRFPAKIELERQDFTIKGKNIPLQSGMSISANIKINENRTVLSLFTEQFFVGLDKFKQVR</sequence>
<evidence type="ECO:0000256" key="1">
    <source>
        <dbReference type="ARBA" id="ARBA00004167"/>
    </source>
</evidence>
<protein>
    <submittedName>
        <fullName evidence="10">Response regulator receiver protein</fullName>
    </submittedName>
</protein>
<evidence type="ECO:0000313" key="11">
    <source>
        <dbReference type="Proteomes" id="UP000010473"/>
    </source>
</evidence>
<keyword evidence="7" id="KW-0175">Coiled coil</keyword>
<feature type="coiled-coil region" evidence="7">
    <location>
        <begin position="493"/>
        <end position="527"/>
    </location>
</feature>
<feature type="modified residue" description="4-aspartylphosphate" evidence="6">
    <location>
        <position position="72"/>
    </location>
</feature>
<evidence type="ECO:0000256" key="5">
    <source>
        <dbReference type="ARBA" id="ARBA00023136"/>
    </source>
</evidence>
<evidence type="ECO:0000256" key="8">
    <source>
        <dbReference type="SAM" id="Phobius"/>
    </source>
</evidence>
<proteinExistence type="inferred from homology"/>
<feature type="domain" description="Response regulatory" evidence="9">
    <location>
        <begin position="21"/>
        <end position="137"/>
    </location>
</feature>
<dbReference type="RefSeq" id="WP_015193438.1">
    <property type="nucleotide sequence ID" value="NC_019748.1"/>
</dbReference>
<comment type="subcellular location">
    <subcellularLocation>
        <location evidence="1">Membrane</location>
        <topology evidence="1">Single-pass membrane protein</topology>
    </subcellularLocation>
</comment>
<dbReference type="InterPro" id="IPR050739">
    <property type="entry name" value="MFP"/>
</dbReference>
<gene>
    <name evidence="10" type="ordered locus">Sta7437_2222</name>
</gene>
<dbReference type="PANTHER" id="PTHR30386">
    <property type="entry name" value="MEMBRANE FUSION SUBUNIT OF EMRAB-TOLC MULTIDRUG EFFLUX PUMP"/>
    <property type="match status" value="1"/>
</dbReference>
<dbReference type="CDD" id="cd17535">
    <property type="entry name" value="REC_NarL-like"/>
    <property type="match status" value="1"/>
</dbReference>
<dbReference type="HOGENOM" id="CLU_023976_0_1_3"/>
<dbReference type="InterPro" id="IPR011006">
    <property type="entry name" value="CheY-like_superfamily"/>
</dbReference>
<dbReference type="InterPro" id="IPR001789">
    <property type="entry name" value="Sig_transdc_resp-reg_receiver"/>
</dbReference>
<keyword evidence="4 8" id="KW-1133">Transmembrane helix</keyword>
<dbReference type="SMART" id="SM00448">
    <property type="entry name" value="REC"/>
    <property type="match status" value="1"/>
</dbReference>
<keyword evidence="6" id="KW-0597">Phosphoprotein</keyword>
<dbReference type="Gene3D" id="2.40.50.100">
    <property type="match status" value="1"/>
</dbReference>
<dbReference type="GO" id="GO:0016020">
    <property type="term" value="C:membrane"/>
    <property type="evidence" value="ECO:0007669"/>
    <property type="project" value="UniProtKB-SubCell"/>
</dbReference>
<evidence type="ECO:0000256" key="3">
    <source>
        <dbReference type="ARBA" id="ARBA00022692"/>
    </source>
</evidence>
<evidence type="ECO:0000256" key="6">
    <source>
        <dbReference type="PROSITE-ProRule" id="PRU00169"/>
    </source>
</evidence>
<keyword evidence="3 8" id="KW-0812">Transmembrane</keyword>
<dbReference type="GO" id="GO:0000160">
    <property type="term" value="P:phosphorelay signal transduction system"/>
    <property type="evidence" value="ECO:0007669"/>
    <property type="project" value="InterPro"/>
</dbReference>
<feature type="coiled-coil region" evidence="7">
    <location>
        <begin position="377"/>
        <end position="439"/>
    </location>
</feature>
<dbReference type="eggNOG" id="COG1566">
    <property type="taxonomic scope" value="Bacteria"/>
</dbReference>
<accession>K9XT38</accession>
<dbReference type="AlphaFoldDB" id="K9XT38"/>
<evidence type="ECO:0000259" key="9">
    <source>
        <dbReference type="PROSITE" id="PS50110"/>
    </source>
</evidence>
<name>K9XT38_STAC7</name>
<dbReference type="EMBL" id="CP003653">
    <property type="protein sequence ID" value="AFZ35770.1"/>
    <property type="molecule type" value="Genomic_DNA"/>
</dbReference>
<evidence type="ECO:0000256" key="4">
    <source>
        <dbReference type="ARBA" id="ARBA00022989"/>
    </source>
</evidence>
<dbReference type="PANTHER" id="PTHR30386:SF26">
    <property type="entry name" value="TRANSPORT PROTEIN COMB"/>
    <property type="match status" value="1"/>
</dbReference>
<evidence type="ECO:0000256" key="7">
    <source>
        <dbReference type="SAM" id="Coils"/>
    </source>
</evidence>
<organism evidence="10 11">
    <name type="scientific">Stanieria cyanosphaera (strain ATCC 29371 / PCC 7437)</name>
    <dbReference type="NCBI Taxonomy" id="111780"/>
    <lineage>
        <taxon>Bacteria</taxon>
        <taxon>Bacillati</taxon>
        <taxon>Cyanobacteriota</taxon>
        <taxon>Cyanophyceae</taxon>
        <taxon>Pleurocapsales</taxon>
        <taxon>Dermocarpellaceae</taxon>
        <taxon>Stanieria</taxon>
    </lineage>
</organism>
<dbReference type="Proteomes" id="UP000010473">
    <property type="component" value="Chromosome"/>
</dbReference>
<dbReference type="Pfam" id="PF26002">
    <property type="entry name" value="Beta-barrel_AprE"/>
    <property type="match status" value="1"/>
</dbReference>
<keyword evidence="11" id="KW-1185">Reference proteome</keyword>
<dbReference type="Gene3D" id="2.40.30.170">
    <property type="match status" value="1"/>
</dbReference>
<dbReference type="OrthoDB" id="553569at2"/>
<dbReference type="STRING" id="111780.Sta7437_2222"/>